<evidence type="ECO:0000313" key="3">
    <source>
        <dbReference type="Proteomes" id="UP000887572"/>
    </source>
</evidence>
<keyword evidence="3" id="KW-1185">Reference proteome</keyword>
<name>A0A914H955_GLORO</name>
<feature type="domain" description="B30.2/SPRY" evidence="2">
    <location>
        <begin position="112"/>
        <end position="306"/>
    </location>
</feature>
<organism evidence="3 4">
    <name type="scientific">Globodera rostochiensis</name>
    <name type="common">Golden nematode worm</name>
    <name type="synonym">Heterodera rostochiensis</name>
    <dbReference type="NCBI Taxonomy" id="31243"/>
    <lineage>
        <taxon>Eukaryota</taxon>
        <taxon>Metazoa</taxon>
        <taxon>Ecdysozoa</taxon>
        <taxon>Nematoda</taxon>
        <taxon>Chromadorea</taxon>
        <taxon>Rhabditida</taxon>
        <taxon>Tylenchina</taxon>
        <taxon>Tylenchomorpha</taxon>
        <taxon>Tylenchoidea</taxon>
        <taxon>Heteroderidae</taxon>
        <taxon>Heteroderinae</taxon>
        <taxon>Globodera</taxon>
    </lineage>
</organism>
<dbReference type="PROSITE" id="PS50188">
    <property type="entry name" value="B302_SPRY"/>
    <property type="match status" value="1"/>
</dbReference>
<dbReference type="SMART" id="SM00449">
    <property type="entry name" value="SPRY"/>
    <property type="match status" value="1"/>
</dbReference>
<protein>
    <submittedName>
        <fullName evidence="4">B30.2/SPRY domain-containing protein</fullName>
    </submittedName>
</protein>
<dbReference type="WBParaSite" id="Gr19_v10_g15187.t1">
    <property type="protein sequence ID" value="Gr19_v10_g15187.t1"/>
    <property type="gene ID" value="Gr19_v10_g15187"/>
</dbReference>
<dbReference type="SUPFAM" id="SSF49899">
    <property type="entry name" value="Concanavalin A-like lectins/glucanases"/>
    <property type="match status" value="1"/>
</dbReference>
<sequence>MRGALINSEAFLQIDQKLLCELLDRDELMISEEIAIWNAALRWADEKCRQNGKKRSAANRRAMLGPALFKIRFPLIPQKEFTANIVPSGVLTLIQMMSIYAYYSHPNAALHELYPLQFPTNGRAFTGLTRQNRWDSAACHKDVALSGPDRLIVQHIGHSGTRSVLAEWPIPEGNFGIFYFEMAIVDRQHGIYIGLGTKEMPLNKPIGEYKGTYAYASWGSFCGHAVAGCSNFHNENPYIKGQPEFVDGDVIGCGVDLATRQIIYTKNGRRLETAGLFIDSAADLFPCITMFSPGTKVEANFGPNFKFNIANGISRGFMGFGGSNGGRDEQQQQQQHQEQS</sequence>
<dbReference type="GO" id="GO:0005829">
    <property type="term" value="C:cytosol"/>
    <property type="evidence" value="ECO:0007669"/>
    <property type="project" value="TreeGrafter"/>
</dbReference>
<dbReference type="AlphaFoldDB" id="A0A914H955"/>
<accession>A0A914H955</accession>
<dbReference type="Gene3D" id="2.60.120.920">
    <property type="match status" value="1"/>
</dbReference>
<feature type="compositionally biased region" description="Low complexity" evidence="1">
    <location>
        <begin position="331"/>
        <end position="340"/>
    </location>
</feature>
<dbReference type="PANTHER" id="PTHR45774:SF3">
    <property type="entry name" value="BTB (POZ) DOMAIN-CONTAINING 2B-RELATED"/>
    <property type="match status" value="1"/>
</dbReference>
<proteinExistence type="predicted"/>
<evidence type="ECO:0000256" key="1">
    <source>
        <dbReference type="SAM" id="MobiDB-lite"/>
    </source>
</evidence>
<dbReference type="PANTHER" id="PTHR45774">
    <property type="entry name" value="BTB/POZ DOMAIN-CONTAINING"/>
    <property type="match status" value="1"/>
</dbReference>
<dbReference type="InterPro" id="IPR044736">
    <property type="entry name" value="Gid1/RanBPM/SPLA_SPRY"/>
</dbReference>
<dbReference type="GO" id="GO:0022008">
    <property type="term" value="P:neurogenesis"/>
    <property type="evidence" value="ECO:0007669"/>
    <property type="project" value="TreeGrafter"/>
</dbReference>
<dbReference type="InterPro" id="IPR011705">
    <property type="entry name" value="BACK"/>
</dbReference>
<dbReference type="InterPro" id="IPR003877">
    <property type="entry name" value="SPRY_dom"/>
</dbReference>
<dbReference type="InterPro" id="IPR013320">
    <property type="entry name" value="ConA-like_dom_sf"/>
</dbReference>
<reference evidence="4" key="1">
    <citation type="submission" date="2022-11" db="UniProtKB">
        <authorList>
            <consortium name="WormBaseParasite"/>
        </authorList>
    </citation>
    <scope>IDENTIFICATION</scope>
</reference>
<dbReference type="InterPro" id="IPR001870">
    <property type="entry name" value="B30.2/SPRY"/>
</dbReference>
<feature type="region of interest" description="Disordered" evidence="1">
    <location>
        <begin position="320"/>
        <end position="340"/>
    </location>
</feature>
<dbReference type="CDD" id="cd12885">
    <property type="entry name" value="SPRY_RanBP_like"/>
    <property type="match status" value="1"/>
</dbReference>
<evidence type="ECO:0000259" key="2">
    <source>
        <dbReference type="PROSITE" id="PS50188"/>
    </source>
</evidence>
<dbReference type="Pfam" id="PF07707">
    <property type="entry name" value="BACK"/>
    <property type="match status" value="1"/>
</dbReference>
<dbReference type="Proteomes" id="UP000887572">
    <property type="component" value="Unplaced"/>
</dbReference>
<dbReference type="InterPro" id="IPR043136">
    <property type="entry name" value="B30.2/SPRY_sf"/>
</dbReference>
<dbReference type="Pfam" id="PF00622">
    <property type="entry name" value="SPRY"/>
    <property type="match status" value="1"/>
</dbReference>
<dbReference type="Gene3D" id="1.25.40.420">
    <property type="match status" value="1"/>
</dbReference>
<evidence type="ECO:0000313" key="4">
    <source>
        <dbReference type="WBParaSite" id="Gr19_v10_g15187.t1"/>
    </source>
</evidence>